<organism evidence="1 2">
    <name type="scientific">Ferrithrix thermotolerans DSM 19514</name>
    <dbReference type="NCBI Taxonomy" id="1121881"/>
    <lineage>
        <taxon>Bacteria</taxon>
        <taxon>Bacillati</taxon>
        <taxon>Actinomycetota</taxon>
        <taxon>Acidimicrobiia</taxon>
        <taxon>Acidimicrobiales</taxon>
        <taxon>Acidimicrobiaceae</taxon>
        <taxon>Ferrithrix</taxon>
    </lineage>
</organism>
<dbReference type="EMBL" id="FQUL01000005">
    <property type="protein sequence ID" value="SHE43458.1"/>
    <property type="molecule type" value="Genomic_DNA"/>
</dbReference>
<keyword evidence="2" id="KW-1185">Reference proteome</keyword>
<dbReference type="Proteomes" id="UP000184295">
    <property type="component" value="Unassembled WGS sequence"/>
</dbReference>
<sequence length="104" mass="10557">MVDEPLLEAAVTGGATDAEVTVIVAEADMGVSPSPLSDNVAVLVICPAGAELDTKTGTTTVPIEGLAEPPLFGVNIQVTTLLLPLHEELAKLEPVTEGVPSSVI</sequence>
<dbReference type="RefSeq" id="WP_072788613.1">
    <property type="nucleotide sequence ID" value="NZ_FQUL01000005.1"/>
</dbReference>
<proteinExistence type="predicted"/>
<reference evidence="2" key="1">
    <citation type="submission" date="2016-11" db="EMBL/GenBank/DDBJ databases">
        <authorList>
            <person name="Varghese N."/>
            <person name="Submissions S."/>
        </authorList>
    </citation>
    <scope>NUCLEOTIDE SEQUENCE [LARGE SCALE GENOMIC DNA]</scope>
    <source>
        <strain evidence="2">DSM 19514</strain>
    </source>
</reference>
<name>A0A1M4TGD4_9ACTN</name>
<protein>
    <submittedName>
        <fullName evidence="1">Uncharacterized protein</fullName>
    </submittedName>
</protein>
<gene>
    <name evidence="1" type="ORF">SAMN02745225_00601</name>
</gene>
<dbReference type="AlphaFoldDB" id="A0A1M4TGD4"/>
<evidence type="ECO:0000313" key="2">
    <source>
        <dbReference type="Proteomes" id="UP000184295"/>
    </source>
</evidence>
<accession>A0A1M4TGD4</accession>
<evidence type="ECO:0000313" key="1">
    <source>
        <dbReference type="EMBL" id="SHE43458.1"/>
    </source>
</evidence>